<dbReference type="Proteomes" id="UP000266643">
    <property type="component" value="Unassembled WGS sequence"/>
</dbReference>
<protein>
    <submittedName>
        <fullName evidence="2">Uncharacterized protein</fullName>
    </submittedName>
</protein>
<dbReference type="Proteomes" id="UP000283543">
    <property type="component" value="Unassembled WGS sequence"/>
</dbReference>
<reference evidence="4 5" key="1">
    <citation type="submission" date="2018-08" db="EMBL/GenBank/DDBJ databases">
        <title>Aphanomyces genome sequencing and annotation.</title>
        <authorList>
            <person name="Minardi D."/>
            <person name="Oidtmann B."/>
            <person name="Van Der Giezen M."/>
            <person name="Studholme D.J."/>
        </authorList>
    </citation>
    <scope>NUCLEOTIDE SEQUENCE [LARGE SCALE GENOMIC DNA]</scope>
    <source>
        <strain evidence="2 4">D2</strain>
        <strain evidence="3 6">FDL457</strain>
        <strain evidence="1 5">Si</strain>
    </source>
</reference>
<dbReference type="AlphaFoldDB" id="A0A397E033"/>
<evidence type="ECO:0000313" key="6">
    <source>
        <dbReference type="Proteomes" id="UP000286510"/>
    </source>
</evidence>
<evidence type="ECO:0000313" key="5">
    <source>
        <dbReference type="Proteomes" id="UP000283543"/>
    </source>
</evidence>
<dbReference type="EMBL" id="QUTB01005788">
    <property type="protein sequence ID" value="RHY53353.1"/>
    <property type="molecule type" value="Genomic_DNA"/>
</dbReference>
<organism evidence="2 4">
    <name type="scientific">Aphanomyces astaci</name>
    <name type="common">Crayfish plague agent</name>
    <dbReference type="NCBI Taxonomy" id="112090"/>
    <lineage>
        <taxon>Eukaryota</taxon>
        <taxon>Sar</taxon>
        <taxon>Stramenopiles</taxon>
        <taxon>Oomycota</taxon>
        <taxon>Saprolegniomycetes</taxon>
        <taxon>Saprolegniales</taxon>
        <taxon>Verrucalvaceae</taxon>
        <taxon>Aphanomyces</taxon>
    </lineage>
</organism>
<name>A0A397E033_APHAT</name>
<comment type="caution">
    <text evidence="2">The sequence shown here is derived from an EMBL/GenBank/DDBJ whole genome shotgun (WGS) entry which is preliminary data.</text>
</comment>
<evidence type="ECO:0000313" key="4">
    <source>
        <dbReference type="Proteomes" id="UP000266643"/>
    </source>
</evidence>
<evidence type="ECO:0000313" key="1">
    <source>
        <dbReference type="EMBL" id="RHY53353.1"/>
    </source>
</evidence>
<sequence>MESSATDASVDASGSMVAAIVVTARQLLLSHLKALNIFNTEVADLVEEAYVSMESGVELPLAFVQHRIDIHTRHLYLIQQLDVALQGHLGADNKFQDEVANILPALKERLDGISFILRLLIQNQPS</sequence>
<accession>A0A397E033</accession>
<dbReference type="VEuPathDB" id="FungiDB:H257_01362"/>
<dbReference type="EMBL" id="QUTD01003370">
    <property type="protein sequence ID" value="RHY73094.1"/>
    <property type="molecule type" value="Genomic_DNA"/>
</dbReference>
<gene>
    <name evidence="3" type="ORF">DYB26_012334</name>
    <name evidence="2" type="ORF">DYB30_005394</name>
    <name evidence="1" type="ORF">DYB34_004089</name>
</gene>
<evidence type="ECO:0000313" key="2">
    <source>
        <dbReference type="EMBL" id="RHY73094.1"/>
    </source>
</evidence>
<dbReference type="EMBL" id="QUTF01002477">
    <property type="protein sequence ID" value="RHZ42172.1"/>
    <property type="molecule type" value="Genomic_DNA"/>
</dbReference>
<dbReference type="Proteomes" id="UP000286510">
    <property type="component" value="Unassembled WGS sequence"/>
</dbReference>
<proteinExistence type="predicted"/>
<evidence type="ECO:0000313" key="3">
    <source>
        <dbReference type="EMBL" id="RHZ42172.1"/>
    </source>
</evidence>